<keyword evidence="5" id="KW-0378">Hydrolase</keyword>
<comment type="caution">
    <text evidence="11">The sequence shown here is derived from an EMBL/GenBank/DDBJ whole genome shotgun (WGS) entry which is preliminary data.</text>
</comment>
<keyword evidence="4 9" id="KW-0732">Signal</keyword>
<dbReference type="Gene3D" id="3.40.390.10">
    <property type="entry name" value="Collagenase (Catalytic Domain)"/>
    <property type="match status" value="2"/>
</dbReference>
<dbReference type="SMART" id="SM00089">
    <property type="entry name" value="PKD"/>
    <property type="match status" value="1"/>
</dbReference>
<dbReference type="InterPro" id="IPR035986">
    <property type="entry name" value="PKD_dom_sf"/>
</dbReference>
<feature type="chain" id="PRO_5035241324" evidence="9">
    <location>
        <begin position="21"/>
        <end position="914"/>
    </location>
</feature>
<keyword evidence="7" id="KW-0482">Metalloprotease</keyword>
<dbReference type="Pfam" id="PF18911">
    <property type="entry name" value="PKD_4"/>
    <property type="match status" value="1"/>
</dbReference>
<dbReference type="InterPro" id="IPR013783">
    <property type="entry name" value="Ig-like_fold"/>
</dbReference>
<protein>
    <submittedName>
        <fullName evidence="11">PKD domain-containing protein</fullName>
    </submittedName>
</protein>
<dbReference type="Pfam" id="PF05572">
    <property type="entry name" value="Peptidase_M43"/>
    <property type="match status" value="1"/>
</dbReference>
<feature type="domain" description="PKD" evidence="10">
    <location>
        <begin position="535"/>
        <end position="616"/>
    </location>
</feature>
<evidence type="ECO:0000256" key="3">
    <source>
        <dbReference type="ARBA" id="ARBA00022723"/>
    </source>
</evidence>
<dbReference type="InterPro" id="IPR022409">
    <property type="entry name" value="PKD/Chitinase_dom"/>
</dbReference>
<evidence type="ECO:0000256" key="7">
    <source>
        <dbReference type="ARBA" id="ARBA00023049"/>
    </source>
</evidence>
<dbReference type="Gene3D" id="2.60.40.10">
    <property type="entry name" value="Immunoglobulins"/>
    <property type="match status" value="1"/>
</dbReference>
<dbReference type="GO" id="GO:0046872">
    <property type="term" value="F:metal ion binding"/>
    <property type="evidence" value="ECO:0007669"/>
    <property type="project" value="UniProtKB-KW"/>
</dbReference>
<evidence type="ECO:0000256" key="9">
    <source>
        <dbReference type="SAM" id="SignalP"/>
    </source>
</evidence>
<dbReference type="InterPro" id="IPR000601">
    <property type="entry name" value="PKD_dom"/>
</dbReference>
<name>A0A8J6TXM1_9FLAO</name>
<keyword evidence="3" id="KW-0479">Metal-binding</keyword>
<dbReference type="InterPro" id="IPR008754">
    <property type="entry name" value="Peptidase_M43"/>
</dbReference>
<proteinExistence type="inferred from homology"/>
<dbReference type="CDD" id="cd00146">
    <property type="entry name" value="PKD"/>
    <property type="match status" value="1"/>
</dbReference>
<evidence type="ECO:0000256" key="5">
    <source>
        <dbReference type="ARBA" id="ARBA00022801"/>
    </source>
</evidence>
<dbReference type="SUPFAM" id="SSF49299">
    <property type="entry name" value="PKD domain"/>
    <property type="match status" value="1"/>
</dbReference>
<dbReference type="GO" id="GO:0008237">
    <property type="term" value="F:metallopeptidase activity"/>
    <property type="evidence" value="ECO:0007669"/>
    <property type="project" value="UniProtKB-KW"/>
</dbReference>
<dbReference type="RefSeq" id="WP_163491486.1">
    <property type="nucleotide sequence ID" value="NZ_JACVEL010000005.1"/>
</dbReference>
<keyword evidence="6" id="KW-0862">Zinc</keyword>
<dbReference type="PROSITE" id="PS50093">
    <property type="entry name" value="PKD"/>
    <property type="match status" value="1"/>
</dbReference>
<dbReference type="Gene3D" id="2.60.120.260">
    <property type="entry name" value="Galactose-binding domain-like"/>
    <property type="match status" value="1"/>
</dbReference>
<keyword evidence="12" id="KW-1185">Reference proteome</keyword>
<keyword evidence="2" id="KW-0645">Protease</keyword>
<evidence type="ECO:0000256" key="1">
    <source>
        <dbReference type="ARBA" id="ARBA00008721"/>
    </source>
</evidence>
<dbReference type="AlphaFoldDB" id="A0A8J6TXM1"/>
<sequence length="914" mass="100079">MKKLLYSFAVVLFAGSGVMAQQFSCATDHYHQQLVEKDPSLVKDLKQLIANGYVEKADEDDSTVFVIPVVFHIIHQYGVENIPDANIFDAMTVLNRDYSKMNADTNTVVSVYDTLIANAKIQFKLAAYDPWGNCTNGIDRIYSHETYIGDNFVKMNQWDRSRYLNVWIVNSMESGTAGYALYPTDVNGLGYWLDGIVLRYNYIGRLSPGSEFNSRALTHEVGHWLALPHVWGSNNNPGIACGDDGINDTPRTKGHTDCTDPISIVCDVNNLAAATYDFRNVTTTSGAIDTTAPPTQVIINTKRIEFSNFEAIGVSTNSTADSVFSFTGWGTGAADGETDFANLTGTINTGKYYEFTVTPQFLQGLTLSEITFDAGRNDEGARTFVVRSSVNNFSSNLTATTTPPTHPELAVQAGNVFFIKNDADNSFSGAKITLSGANYTEFHDPITFRIYAYNAESTAGTFEIDNVNLVGTYGTIENVQNYLEYSYCSMMFTPGQKKVMRHALQGTDGQRKNLITAATHEATGIDLTTPPVCIPTVDITSDRKFVCVGQAVAFQDKSYNGPVTFREWTFQDGTPATSTAANPSVSFNSFGRKAVTLTVGNASGQVTKTFTHYIDVQEDWAAYTGPKSFDLEPANQYQELRYVNDGDNFSKFEPAGTGFNSSRSVKLTTYKDISNALPGTQESRYYNNLGGQVDAIITPTFDLRHTSGVTFSFDYSYATNAVQTADMTENIKVYYSRGCSETWVPLGTTTQHTISGAALASAGFAGSINFTPASASDWKSFSRPFNATSADNKTRFKIEFTASDYSNNLFIDNIMIGGTLGLADDFTSEHELVISPNPIVSGNALNIQYVAGNEPITFTLRNLQGEAITSEVRNEVNQPVSFGFEISENIAAAYYFLEVKSASSTTVRKIAVIK</sequence>
<dbReference type="InterPro" id="IPR024079">
    <property type="entry name" value="MetalloPept_cat_dom_sf"/>
</dbReference>
<gene>
    <name evidence="11" type="ORF">H9Y05_09560</name>
</gene>
<dbReference type="EMBL" id="JACVEL010000005">
    <property type="protein sequence ID" value="MBC9812716.1"/>
    <property type="molecule type" value="Genomic_DNA"/>
</dbReference>
<accession>A0A8J6TXM1</accession>
<feature type="signal peptide" evidence="9">
    <location>
        <begin position="1"/>
        <end position="20"/>
    </location>
</feature>
<comment type="similarity">
    <text evidence="1">Belongs to the peptidase M43B family.</text>
</comment>
<keyword evidence="8" id="KW-1015">Disulfide bond</keyword>
<evidence type="ECO:0000256" key="6">
    <source>
        <dbReference type="ARBA" id="ARBA00022833"/>
    </source>
</evidence>
<evidence type="ECO:0000313" key="11">
    <source>
        <dbReference type="EMBL" id="MBC9812716.1"/>
    </source>
</evidence>
<evidence type="ECO:0000256" key="8">
    <source>
        <dbReference type="ARBA" id="ARBA00023157"/>
    </source>
</evidence>
<evidence type="ECO:0000259" key="10">
    <source>
        <dbReference type="PROSITE" id="PS50093"/>
    </source>
</evidence>
<reference evidence="11" key="1">
    <citation type="submission" date="2020-09" db="EMBL/GenBank/DDBJ databases">
        <title>Taishania pollutisoli gen. nov., sp. nov., Isolated from Tetrabromobisphenol A-Contaminated Soil.</title>
        <authorList>
            <person name="Chen Q."/>
        </authorList>
    </citation>
    <scope>NUCLEOTIDE SEQUENCE</scope>
    <source>
        <strain evidence="11">CZZ-1</strain>
    </source>
</reference>
<dbReference type="PANTHER" id="PTHR47466">
    <property type="match status" value="1"/>
</dbReference>
<dbReference type="SUPFAM" id="SSF55486">
    <property type="entry name" value="Metalloproteases ('zincins'), catalytic domain"/>
    <property type="match status" value="1"/>
</dbReference>
<dbReference type="PANTHER" id="PTHR47466:SF1">
    <property type="entry name" value="METALLOPROTEASE MEP1 (AFU_ORTHOLOGUE AFUA_1G07730)-RELATED"/>
    <property type="match status" value="1"/>
</dbReference>
<organism evidence="11 12">
    <name type="scientific">Taishania pollutisoli</name>
    <dbReference type="NCBI Taxonomy" id="2766479"/>
    <lineage>
        <taxon>Bacteria</taxon>
        <taxon>Pseudomonadati</taxon>
        <taxon>Bacteroidota</taxon>
        <taxon>Flavobacteriia</taxon>
        <taxon>Flavobacteriales</taxon>
        <taxon>Crocinitomicaceae</taxon>
        <taxon>Taishania</taxon>
    </lineage>
</organism>
<dbReference type="GO" id="GO:0006508">
    <property type="term" value="P:proteolysis"/>
    <property type="evidence" value="ECO:0007669"/>
    <property type="project" value="UniProtKB-KW"/>
</dbReference>
<evidence type="ECO:0000256" key="4">
    <source>
        <dbReference type="ARBA" id="ARBA00022729"/>
    </source>
</evidence>
<evidence type="ECO:0000313" key="12">
    <source>
        <dbReference type="Proteomes" id="UP000652681"/>
    </source>
</evidence>
<evidence type="ECO:0000256" key="2">
    <source>
        <dbReference type="ARBA" id="ARBA00022670"/>
    </source>
</evidence>
<dbReference type="Proteomes" id="UP000652681">
    <property type="component" value="Unassembled WGS sequence"/>
</dbReference>